<proteinExistence type="predicted"/>
<evidence type="ECO:0000256" key="1">
    <source>
        <dbReference type="SAM" id="MobiDB-lite"/>
    </source>
</evidence>
<gene>
    <name evidence="2" type="ORF">LTR78_002424</name>
</gene>
<comment type="caution">
    <text evidence="2">The sequence shown here is derived from an EMBL/GenBank/DDBJ whole genome shotgun (WGS) entry which is preliminary data.</text>
</comment>
<dbReference type="Proteomes" id="UP001274830">
    <property type="component" value="Unassembled WGS sequence"/>
</dbReference>
<organism evidence="2 3">
    <name type="scientific">Recurvomyces mirabilis</name>
    <dbReference type="NCBI Taxonomy" id="574656"/>
    <lineage>
        <taxon>Eukaryota</taxon>
        <taxon>Fungi</taxon>
        <taxon>Dikarya</taxon>
        <taxon>Ascomycota</taxon>
        <taxon>Pezizomycotina</taxon>
        <taxon>Dothideomycetes</taxon>
        <taxon>Dothideomycetidae</taxon>
        <taxon>Mycosphaerellales</taxon>
        <taxon>Teratosphaeriaceae</taxon>
        <taxon>Recurvomyces</taxon>
    </lineage>
</organism>
<name>A0AAE0WTP5_9PEZI</name>
<protein>
    <submittedName>
        <fullName evidence="2">Uncharacterized protein</fullName>
    </submittedName>
</protein>
<dbReference type="EMBL" id="JAUTXT010000006">
    <property type="protein sequence ID" value="KAK3677574.1"/>
    <property type="molecule type" value="Genomic_DNA"/>
</dbReference>
<evidence type="ECO:0000313" key="2">
    <source>
        <dbReference type="EMBL" id="KAK3677574.1"/>
    </source>
</evidence>
<sequence length="166" mass="18335">MAMEVDEPVRATSARKRRLTQPLDEDEDEGPDWSHYDATTASSKRSRAGAGHAVERRRALALVVHGTPADSWTFNKLLTQILPIHTIDAVQLEADESLQDFLAAYAGPSDLVTLLDAEGNCIWDSCELHERHTGGSTESRLHHIEAAIASNLRSLKTAEDMKIAMY</sequence>
<accession>A0AAE0WTP5</accession>
<dbReference type="AlphaFoldDB" id="A0AAE0WTP5"/>
<reference evidence="2" key="1">
    <citation type="submission" date="2023-07" db="EMBL/GenBank/DDBJ databases">
        <title>Black Yeasts Isolated from many extreme environments.</title>
        <authorList>
            <person name="Coleine C."/>
            <person name="Stajich J.E."/>
            <person name="Selbmann L."/>
        </authorList>
    </citation>
    <scope>NUCLEOTIDE SEQUENCE</scope>
    <source>
        <strain evidence="2">CCFEE 5485</strain>
    </source>
</reference>
<evidence type="ECO:0000313" key="3">
    <source>
        <dbReference type="Proteomes" id="UP001274830"/>
    </source>
</evidence>
<keyword evidence="3" id="KW-1185">Reference proteome</keyword>
<feature type="region of interest" description="Disordered" evidence="1">
    <location>
        <begin position="1"/>
        <end position="51"/>
    </location>
</feature>